<evidence type="ECO:0000313" key="2">
    <source>
        <dbReference type="Proteomes" id="UP000499080"/>
    </source>
</evidence>
<gene>
    <name evidence="1" type="ORF">AVEN_84169_1</name>
</gene>
<proteinExistence type="predicted"/>
<comment type="caution">
    <text evidence="1">The sequence shown here is derived from an EMBL/GenBank/DDBJ whole genome shotgun (WGS) entry which is preliminary data.</text>
</comment>
<dbReference type="Proteomes" id="UP000499080">
    <property type="component" value="Unassembled WGS sequence"/>
</dbReference>
<organism evidence="1 2">
    <name type="scientific">Araneus ventricosus</name>
    <name type="common">Orbweaver spider</name>
    <name type="synonym">Epeira ventricosa</name>
    <dbReference type="NCBI Taxonomy" id="182803"/>
    <lineage>
        <taxon>Eukaryota</taxon>
        <taxon>Metazoa</taxon>
        <taxon>Ecdysozoa</taxon>
        <taxon>Arthropoda</taxon>
        <taxon>Chelicerata</taxon>
        <taxon>Arachnida</taxon>
        <taxon>Araneae</taxon>
        <taxon>Araneomorphae</taxon>
        <taxon>Entelegynae</taxon>
        <taxon>Araneoidea</taxon>
        <taxon>Araneidae</taxon>
        <taxon>Araneus</taxon>
    </lineage>
</organism>
<name>A0A4Y2MKP1_ARAVE</name>
<dbReference type="EMBL" id="BGPR01007372">
    <property type="protein sequence ID" value="GBN26337.1"/>
    <property type="molecule type" value="Genomic_DNA"/>
</dbReference>
<protein>
    <submittedName>
        <fullName evidence="1">Uncharacterized protein</fullName>
    </submittedName>
</protein>
<dbReference type="AlphaFoldDB" id="A0A4Y2MKP1"/>
<keyword evidence="2" id="KW-1185">Reference proteome</keyword>
<sequence length="102" mass="11759">MLQPRQPLQIRRANKTIHRALSVLQLRFHRTSVRYLIVSELFLMAHLYQIPMGNCQHPSPKSLPNALEQEELNLFGHSVDRLLVRVALSNTRLDQKGSSGNY</sequence>
<accession>A0A4Y2MKP1</accession>
<evidence type="ECO:0000313" key="1">
    <source>
        <dbReference type="EMBL" id="GBN26337.1"/>
    </source>
</evidence>
<reference evidence="1 2" key="1">
    <citation type="journal article" date="2019" name="Sci. Rep.">
        <title>Orb-weaving spider Araneus ventricosus genome elucidates the spidroin gene catalogue.</title>
        <authorList>
            <person name="Kono N."/>
            <person name="Nakamura H."/>
            <person name="Ohtoshi R."/>
            <person name="Moran D.A.P."/>
            <person name="Shinohara A."/>
            <person name="Yoshida Y."/>
            <person name="Fujiwara M."/>
            <person name="Mori M."/>
            <person name="Tomita M."/>
            <person name="Arakawa K."/>
        </authorList>
    </citation>
    <scope>NUCLEOTIDE SEQUENCE [LARGE SCALE GENOMIC DNA]</scope>
</reference>